<evidence type="ECO:0000313" key="3">
    <source>
        <dbReference type="EMBL" id="GEO00968.1"/>
    </source>
</evidence>
<dbReference type="Gene3D" id="3.40.50.720">
    <property type="entry name" value="NAD(P)-binding Rossmann-like Domain"/>
    <property type="match status" value="1"/>
</dbReference>
<comment type="caution">
    <text evidence="3">The sequence shown here is derived from an EMBL/GenBank/DDBJ whole genome shotgun (WGS) entry which is preliminary data.</text>
</comment>
<keyword evidence="2" id="KW-0560">Oxidoreductase</keyword>
<dbReference type="FunFam" id="3.40.50.720:FF:000084">
    <property type="entry name" value="Short-chain dehydrogenase reductase"/>
    <property type="match status" value="1"/>
</dbReference>
<dbReference type="CDD" id="cd05233">
    <property type="entry name" value="SDR_c"/>
    <property type="match status" value="1"/>
</dbReference>
<dbReference type="PANTHER" id="PTHR24321">
    <property type="entry name" value="DEHYDROGENASES, SHORT CHAIN"/>
    <property type="match status" value="1"/>
</dbReference>
<gene>
    <name evidence="3" type="ORF">NSE01_28000</name>
</gene>
<evidence type="ECO:0000256" key="2">
    <source>
        <dbReference type="ARBA" id="ARBA00023002"/>
    </source>
</evidence>
<dbReference type="EMBL" id="BJYR01000018">
    <property type="protein sequence ID" value="GEO00968.1"/>
    <property type="molecule type" value="Genomic_DNA"/>
</dbReference>
<comment type="similarity">
    <text evidence="1">Belongs to the short-chain dehydrogenases/reductases (SDR) family.</text>
</comment>
<sequence>MAHSASGGGHMGENIAMTNVAPENDRGLAGRTVFVSGAGAGIGRGVAEALGAAGAHLALLDLDLAAIEAVAAPLLARGLRVSCHTGDVTSAADVHGAIAQAAQLHGGLDGAVNNAGIVGASADVMDYPAEVFARVLDVNVMGVLHCMQAELAVMKPQGCGAIVNIASAAAIIGWAGQSAYVASKHAVVGLTKTAALEYAAQGIRINAVCPAFIYTDLTAELFQTPGVHDAAVANHPIGRLGQPSEVAEAVMWLLSDRSSFAVGSSLVVDGASTID</sequence>
<dbReference type="PRINTS" id="PR00081">
    <property type="entry name" value="GDHRDH"/>
</dbReference>
<name>A0A512AMN6_9SPHN</name>
<dbReference type="InterPro" id="IPR036291">
    <property type="entry name" value="NAD(P)-bd_dom_sf"/>
</dbReference>
<dbReference type="Pfam" id="PF13561">
    <property type="entry name" value="adh_short_C2"/>
    <property type="match status" value="1"/>
</dbReference>
<dbReference type="InterPro" id="IPR002347">
    <property type="entry name" value="SDR_fam"/>
</dbReference>
<keyword evidence="4" id="KW-1185">Reference proteome</keyword>
<proteinExistence type="inferred from homology"/>
<dbReference type="PRINTS" id="PR00080">
    <property type="entry name" value="SDRFAMILY"/>
</dbReference>
<dbReference type="SUPFAM" id="SSF51735">
    <property type="entry name" value="NAD(P)-binding Rossmann-fold domains"/>
    <property type="match status" value="1"/>
</dbReference>
<dbReference type="AlphaFoldDB" id="A0A512AMN6"/>
<dbReference type="PROSITE" id="PS00061">
    <property type="entry name" value="ADH_SHORT"/>
    <property type="match status" value="1"/>
</dbReference>
<reference evidence="3 4" key="1">
    <citation type="submission" date="2019-07" db="EMBL/GenBank/DDBJ databases">
        <title>Whole genome shotgun sequence of Novosphingobium sediminis NBRC 106119.</title>
        <authorList>
            <person name="Hosoyama A."/>
            <person name="Uohara A."/>
            <person name="Ohji S."/>
            <person name="Ichikawa N."/>
        </authorList>
    </citation>
    <scope>NUCLEOTIDE SEQUENCE [LARGE SCALE GENOMIC DNA]</scope>
    <source>
        <strain evidence="3 4">NBRC 106119</strain>
    </source>
</reference>
<evidence type="ECO:0000256" key="1">
    <source>
        <dbReference type="ARBA" id="ARBA00006484"/>
    </source>
</evidence>
<organism evidence="3 4">
    <name type="scientific">Novosphingobium sediminis</name>
    <dbReference type="NCBI Taxonomy" id="707214"/>
    <lineage>
        <taxon>Bacteria</taxon>
        <taxon>Pseudomonadati</taxon>
        <taxon>Pseudomonadota</taxon>
        <taxon>Alphaproteobacteria</taxon>
        <taxon>Sphingomonadales</taxon>
        <taxon>Sphingomonadaceae</taxon>
        <taxon>Novosphingobium</taxon>
    </lineage>
</organism>
<accession>A0A512AMN6</accession>
<dbReference type="Proteomes" id="UP000321464">
    <property type="component" value="Unassembled WGS sequence"/>
</dbReference>
<dbReference type="GO" id="GO:0016491">
    <property type="term" value="F:oxidoreductase activity"/>
    <property type="evidence" value="ECO:0007669"/>
    <property type="project" value="UniProtKB-KW"/>
</dbReference>
<dbReference type="PANTHER" id="PTHR24321:SF8">
    <property type="entry name" value="ESTRADIOL 17-BETA-DEHYDROGENASE 8-RELATED"/>
    <property type="match status" value="1"/>
</dbReference>
<protein>
    <submittedName>
        <fullName evidence="3">Oxidoreductase</fullName>
    </submittedName>
</protein>
<evidence type="ECO:0000313" key="4">
    <source>
        <dbReference type="Proteomes" id="UP000321464"/>
    </source>
</evidence>
<dbReference type="InterPro" id="IPR020904">
    <property type="entry name" value="Sc_DH/Rdtase_CS"/>
</dbReference>